<dbReference type="Pfam" id="PF01808">
    <property type="entry name" value="AICARFT_IMPCHas"/>
    <property type="match status" value="1"/>
</dbReference>
<dbReference type="Proteomes" id="UP000747110">
    <property type="component" value="Unassembled WGS sequence"/>
</dbReference>
<protein>
    <submittedName>
        <fullName evidence="1">Uncharacterized protein</fullName>
    </submittedName>
</protein>
<evidence type="ECO:0000313" key="2">
    <source>
        <dbReference type="Proteomes" id="UP000747110"/>
    </source>
</evidence>
<dbReference type="EMBL" id="BNCP01000006">
    <property type="protein sequence ID" value="GIL75023.1"/>
    <property type="molecule type" value="Genomic_DNA"/>
</dbReference>
<gene>
    <name evidence="1" type="ORF">Vretifemale_4871</name>
</gene>
<reference evidence="1" key="1">
    <citation type="journal article" date="2021" name="Proc. Natl. Acad. Sci. U.S.A.">
        <title>Three genomes in the algal genus Volvox reveal the fate of a haploid sex-determining region after a transition to homothallism.</title>
        <authorList>
            <person name="Yamamoto K."/>
            <person name="Hamaji T."/>
            <person name="Kawai-Toyooka H."/>
            <person name="Matsuzaki R."/>
            <person name="Takahashi F."/>
            <person name="Nishimura Y."/>
            <person name="Kawachi M."/>
            <person name="Noguchi H."/>
            <person name="Minakuchi Y."/>
            <person name="Umen J.G."/>
            <person name="Toyoda A."/>
            <person name="Nozaki H."/>
        </authorList>
    </citation>
    <scope>NUCLEOTIDE SEQUENCE</scope>
    <source>
        <strain evidence="1">NIES-3786</strain>
    </source>
</reference>
<dbReference type="GO" id="GO:0006164">
    <property type="term" value="P:purine nucleotide biosynthetic process"/>
    <property type="evidence" value="ECO:0007669"/>
    <property type="project" value="InterPro"/>
</dbReference>
<dbReference type="InterPro" id="IPR002695">
    <property type="entry name" value="PurH-like"/>
</dbReference>
<dbReference type="OrthoDB" id="6017153at2759"/>
<accession>A0A8J4C585</accession>
<dbReference type="AlphaFoldDB" id="A0A8J4C585"/>
<dbReference type="GO" id="GO:0004643">
    <property type="term" value="F:phosphoribosylaminoimidazolecarboxamide formyltransferase activity"/>
    <property type="evidence" value="ECO:0007669"/>
    <property type="project" value="InterPro"/>
</dbReference>
<name>A0A8J4C585_9CHLO</name>
<proteinExistence type="predicted"/>
<evidence type="ECO:0000313" key="1">
    <source>
        <dbReference type="EMBL" id="GIL75023.1"/>
    </source>
</evidence>
<organism evidence="1 2">
    <name type="scientific">Volvox reticuliferus</name>
    <dbReference type="NCBI Taxonomy" id="1737510"/>
    <lineage>
        <taxon>Eukaryota</taxon>
        <taxon>Viridiplantae</taxon>
        <taxon>Chlorophyta</taxon>
        <taxon>core chlorophytes</taxon>
        <taxon>Chlorophyceae</taxon>
        <taxon>CS clade</taxon>
        <taxon>Chlamydomonadales</taxon>
        <taxon>Volvocaceae</taxon>
        <taxon>Volvox</taxon>
    </lineage>
</organism>
<comment type="caution">
    <text evidence="1">The sequence shown here is derived from an EMBL/GenBank/DDBJ whole genome shotgun (WGS) entry which is preliminary data.</text>
</comment>
<dbReference type="GO" id="GO:0003937">
    <property type="term" value="F:IMP cyclohydrolase activity"/>
    <property type="evidence" value="ECO:0007669"/>
    <property type="project" value="InterPro"/>
</dbReference>
<sequence>MNVCVCRLRSKPGGTSVQEGGRNARLGGYPTISLELLRGGVNYIICALSLPFRRRVRPHCSSYDAQVSEWLWNQVGSGPAPQMTVPMQLAQTLRYGENPHQGGEARQVQCHHRRQGWSAAGYGVGPAEPSQLRAHSHRQVWRRPADHRRPSLPPLSAVVLIRSRIRNMPQCAPAT</sequence>
<keyword evidence="2" id="KW-1185">Reference proteome</keyword>